<organism evidence="8 9">
    <name type="scientific">Aspergillus leporis</name>
    <dbReference type="NCBI Taxonomy" id="41062"/>
    <lineage>
        <taxon>Eukaryota</taxon>
        <taxon>Fungi</taxon>
        <taxon>Dikarya</taxon>
        <taxon>Ascomycota</taxon>
        <taxon>Pezizomycotina</taxon>
        <taxon>Eurotiomycetes</taxon>
        <taxon>Eurotiomycetidae</taxon>
        <taxon>Eurotiales</taxon>
        <taxon>Aspergillaceae</taxon>
        <taxon>Aspergillus</taxon>
        <taxon>Aspergillus subgen. Circumdati</taxon>
    </lineage>
</organism>
<evidence type="ECO:0000256" key="2">
    <source>
        <dbReference type="ARBA" id="ARBA00022448"/>
    </source>
</evidence>
<dbReference type="AlphaFoldDB" id="A0A5N5WL09"/>
<keyword evidence="3" id="KW-0679">Respiratory chain</keyword>
<protein>
    <recommendedName>
        <fullName evidence="10">NADH-ubiquinone oxidoreductase 12 kDa subunit</fullName>
    </recommendedName>
</protein>
<sequence>MPTPESTAFLAKKPTVPPTYDGVDFEDNVAVHNARDAIIREQWVRSMMSRLVGEELGKCYAREGVNHLEKCGVLRGAFSSFVLWALYGLCIRFTMTGRAGMGFSGA</sequence>
<keyword evidence="7" id="KW-0472">Membrane</keyword>
<name>A0A5N5WL09_9EURO</name>
<evidence type="ECO:0000256" key="5">
    <source>
        <dbReference type="ARBA" id="ARBA00022982"/>
    </source>
</evidence>
<dbReference type="Proteomes" id="UP000326565">
    <property type="component" value="Unassembled WGS sequence"/>
</dbReference>
<dbReference type="PANTHER" id="PTHR13094">
    <property type="entry name" value="NADH-UBIQUINONE OXIDOREDUCTASE PDSW SUBUNIT"/>
    <property type="match status" value="1"/>
</dbReference>
<evidence type="ECO:0000256" key="3">
    <source>
        <dbReference type="ARBA" id="ARBA00022660"/>
    </source>
</evidence>
<evidence type="ECO:0008006" key="10">
    <source>
        <dbReference type="Google" id="ProtNLM"/>
    </source>
</evidence>
<dbReference type="InterPro" id="IPR039993">
    <property type="entry name" value="NDUFB10"/>
</dbReference>
<reference evidence="8 9" key="1">
    <citation type="submission" date="2019-04" db="EMBL/GenBank/DDBJ databases">
        <title>Friends and foes A comparative genomics study of 23 Aspergillus species from section Flavi.</title>
        <authorList>
            <consortium name="DOE Joint Genome Institute"/>
            <person name="Kjaerbolling I."/>
            <person name="Vesth T."/>
            <person name="Frisvad J.C."/>
            <person name="Nybo J.L."/>
            <person name="Theobald S."/>
            <person name="Kildgaard S."/>
            <person name="Isbrandt T."/>
            <person name="Kuo A."/>
            <person name="Sato A."/>
            <person name="Lyhne E.K."/>
            <person name="Kogle M.E."/>
            <person name="Wiebenga A."/>
            <person name="Kun R.S."/>
            <person name="Lubbers R.J."/>
            <person name="Makela M.R."/>
            <person name="Barry K."/>
            <person name="Chovatia M."/>
            <person name="Clum A."/>
            <person name="Daum C."/>
            <person name="Haridas S."/>
            <person name="He G."/>
            <person name="LaButti K."/>
            <person name="Lipzen A."/>
            <person name="Mondo S."/>
            <person name="Riley R."/>
            <person name="Salamov A."/>
            <person name="Simmons B.A."/>
            <person name="Magnuson J.K."/>
            <person name="Henrissat B."/>
            <person name="Mortensen U.H."/>
            <person name="Larsen T.O."/>
            <person name="Devries R.P."/>
            <person name="Grigoriev I.V."/>
            <person name="Machida M."/>
            <person name="Baker S.E."/>
            <person name="Andersen M.R."/>
        </authorList>
    </citation>
    <scope>NUCLEOTIDE SEQUENCE [LARGE SCALE GENOMIC DNA]</scope>
    <source>
        <strain evidence="8 9">CBS 151.66</strain>
    </source>
</reference>
<evidence type="ECO:0000313" key="8">
    <source>
        <dbReference type="EMBL" id="KAB8069228.1"/>
    </source>
</evidence>
<dbReference type="OrthoDB" id="10252718at2759"/>
<proteinExistence type="predicted"/>
<keyword evidence="9" id="KW-1185">Reference proteome</keyword>
<keyword evidence="2" id="KW-0813">Transport</keyword>
<gene>
    <name evidence="8" type="ORF">BDV29DRAFT_183159</name>
</gene>
<keyword evidence="5" id="KW-0249">Electron transport</keyword>
<keyword evidence="6" id="KW-0496">Mitochondrion</keyword>
<keyword evidence="4" id="KW-0999">Mitochondrion inner membrane</keyword>
<dbReference type="GO" id="GO:0005743">
    <property type="term" value="C:mitochondrial inner membrane"/>
    <property type="evidence" value="ECO:0007669"/>
    <property type="project" value="UniProtKB-SubCell"/>
</dbReference>
<dbReference type="EMBL" id="ML732350">
    <property type="protein sequence ID" value="KAB8069228.1"/>
    <property type="molecule type" value="Genomic_DNA"/>
</dbReference>
<evidence type="ECO:0000256" key="7">
    <source>
        <dbReference type="ARBA" id="ARBA00023136"/>
    </source>
</evidence>
<accession>A0A5N5WL09</accession>
<evidence type="ECO:0000256" key="1">
    <source>
        <dbReference type="ARBA" id="ARBA00004443"/>
    </source>
</evidence>
<evidence type="ECO:0000256" key="4">
    <source>
        <dbReference type="ARBA" id="ARBA00022792"/>
    </source>
</evidence>
<evidence type="ECO:0000256" key="6">
    <source>
        <dbReference type="ARBA" id="ARBA00023128"/>
    </source>
</evidence>
<evidence type="ECO:0000313" key="9">
    <source>
        <dbReference type="Proteomes" id="UP000326565"/>
    </source>
</evidence>
<comment type="subcellular location">
    <subcellularLocation>
        <location evidence="1">Mitochondrion inner membrane</location>
        <topology evidence="1">Peripheral membrane protein</topology>
        <orientation evidence="1">Matrix side</orientation>
    </subcellularLocation>
</comment>
<dbReference type="PANTHER" id="PTHR13094:SF1">
    <property type="entry name" value="NADH DEHYDROGENASE [UBIQUINONE] 1 BETA SUBCOMPLEX SUBUNIT 10"/>
    <property type="match status" value="1"/>
</dbReference>